<accession>A0A917MI05</accession>
<organism evidence="1 2">
    <name type="scientific">Alsobacter metallidurans</name>
    <dbReference type="NCBI Taxonomy" id="340221"/>
    <lineage>
        <taxon>Bacteria</taxon>
        <taxon>Pseudomonadati</taxon>
        <taxon>Pseudomonadota</taxon>
        <taxon>Alphaproteobacteria</taxon>
        <taxon>Hyphomicrobiales</taxon>
        <taxon>Alsobacteraceae</taxon>
        <taxon>Alsobacter</taxon>
    </lineage>
</organism>
<dbReference type="Proteomes" id="UP000603912">
    <property type="component" value="Unassembled WGS sequence"/>
</dbReference>
<evidence type="ECO:0000313" key="2">
    <source>
        <dbReference type="Proteomes" id="UP000603912"/>
    </source>
</evidence>
<gene>
    <name evidence="1" type="ORF">GCM10007036_02920</name>
</gene>
<reference evidence="1" key="2">
    <citation type="submission" date="2020-09" db="EMBL/GenBank/DDBJ databases">
        <authorList>
            <person name="Sun Q."/>
            <person name="Zhou Y."/>
        </authorList>
    </citation>
    <scope>NUCLEOTIDE SEQUENCE</scope>
    <source>
        <strain evidence="1">CGMCC 1.12214</strain>
    </source>
</reference>
<reference evidence="1" key="1">
    <citation type="journal article" date="2014" name="Int. J. Syst. Evol. Microbiol.">
        <title>Complete genome sequence of Corynebacterium casei LMG S-19264T (=DSM 44701T), isolated from a smear-ripened cheese.</title>
        <authorList>
            <consortium name="US DOE Joint Genome Institute (JGI-PGF)"/>
            <person name="Walter F."/>
            <person name="Albersmeier A."/>
            <person name="Kalinowski J."/>
            <person name="Ruckert C."/>
        </authorList>
    </citation>
    <scope>NUCLEOTIDE SEQUENCE</scope>
    <source>
        <strain evidence="1">CGMCC 1.12214</strain>
    </source>
</reference>
<evidence type="ECO:0000313" key="1">
    <source>
        <dbReference type="EMBL" id="GGH07803.1"/>
    </source>
</evidence>
<keyword evidence="2" id="KW-1185">Reference proteome</keyword>
<dbReference type="AlphaFoldDB" id="A0A917MI05"/>
<sequence>MKLDAETYSDLITSLEQSAYIFAELATLQSHARCAEDYLKAATNARNMSLLLCQRGPLGPWTVGELAAFHAALDHFAEYARERGWSG</sequence>
<proteinExistence type="predicted"/>
<dbReference type="EMBL" id="BMES01000001">
    <property type="protein sequence ID" value="GGH07803.1"/>
    <property type="molecule type" value="Genomic_DNA"/>
</dbReference>
<comment type="caution">
    <text evidence="1">The sequence shown here is derived from an EMBL/GenBank/DDBJ whole genome shotgun (WGS) entry which is preliminary data.</text>
</comment>
<name>A0A917MI05_9HYPH</name>
<protein>
    <submittedName>
        <fullName evidence="1">Uncharacterized protein</fullName>
    </submittedName>
</protein>